<accession>A0ACC2PCG3</accession>
<dbReference type="EMBL" id="CM056742">
    <property type="protein sequence ID" value="KAJ8681141.1"/>
    <property type="molecule type" value="Genomic_DNA"/>
</dbReference>
<sequence length="763" mass="89770">MSSKISVLEKDFEDIEEPSVLSLDPHERKLARRLRIQKRAEALQKLEATEGEDVTEHTLTEKQIIASAELLEKLIDEGDEVVSNVRVANDARELERRREVRTTSDELLALLDKSSDECRIQYDMMSDKWHSMLDSNDPLEIKYAMESQKRKCEEILAKKDAGIAELKRELQYADDRYYEDQRKQKEDIILLTERIENQISHMENIFARELDLIEKTLESERDSLVERFQHRWEVLYKEQQDVDAEGDEKRDLVIKDFEEEVERLMRDHDEEFRQQKIRLENECQAMDQEVERVKALCLLNSEKLTYNFTILKSREEEMAIVKSQQKRKLNKLQSIIANLKKTYSDLRENSKLEMERLSNKILKAHKSIASSEERRKHFTRVNEKRYLDIWNMNAEHCNEMVKKILAADKFIHERTLGIPWMPPKYTLPRKEDLPSYVAAMNKIRKRKQEEKERLKIYDCDRLERTPSELELERRILNNILKQISECSGYLIEDKLQELIASRTEEEKTIIRLDNVFQALSISLPEEIGMLLHFFLPYAYCPICILKDDTVSSSGLASKVSFTSTSTPCDQVCEGCTNKHVKKLVDAVREEVERPKIKEISDKLDSSSSDSFGSESASSEEYKSRSDDLKPKPHLRKFMCEKGHLLEIQAAHVTKVMKEIVKKMNAAEQKAMHSFEERLKDEPFSVSRYLSDEDVENFWASYRNIFGPEKEKLWDAILIGLTKYHEVLKERQKICDERESLERRNAELRRLLDCQTPSVGYYSR</sequence>
<gene>
    <name evidence="1" type="ORF">QAD02_016928</name>
</gene>
<protein>
    <submittedName>
        <fullName evidence="1">Uncharacterized protein</fullName>
    </submittedName>
</protein>
<evidence type="ECO:0000313" key="2">
    <source>
        <dbReference type="Proteomes" id="UP001239111"/>
    </source>
</evidence>
<proteinExistence type="predicted"/>
<evidence type="ECO:0000313" key="1">
    <source>
        <dbReference type="EMBL" id="KAJ8681141.1"/>
    </source>
</evidence>
<dbReference type="Proteomes" id="UP001239111">
    <property type="component" value="Chromosome 2"/>
</dbReference>
<keyword evidence="2" id="KW-1185">Reference proteome</keyword>
<comment type="caution">
    <text evidence="1">The sequence shown here is derived from an EMBL/GenBank/DDBJ whole genome shotgun (WGS) entry which is preliminary data.</text>
</comment>
<name>A0ACC2PCG3_9HYME</name>
<organism evidence="1 2">
    <name type="scientific">Eretmocerus hayati</name>
    <dbReference type="NCBI Taxonomy" id="131215"/>
    <lineage>
        <taxon>Eukaryota</taxon>
        <taxon>Metazoa</taxon>
        <taxon>Ecdysozoa</taxon>
        <taxon>Arthropoda</taxon>
        <taxon>Hexapoda</taxon>
        <taxon>Insecta</taxon>
        <taxon>Pterygota</taxon>
        <taxon>Neoptera</taxon>
        <taxon>Endopterygota</taxon>
        <taxon>Hymenoptera</taxon>
        <taxon>Apocrita</taxon>
        <taxon>Proctotrupomorpha</taxon>
        <taxon>Chalcidoidea</taxon>
        <taxon>Aphelinidae</taxon>
        <taxon>Aphelininae</taxon>
        <taxon>Eretmocerus</taxon>
    </lineage>
</organism>
<reference evidence="1" key="1">
    <citation type="submission" date="2023-04" db="EMBL/GenBank/DDBJ databases">
        <title>A chromosome-level genome assembly of the parasitoid wasp Eretmocerus hayati.</title>
        <authorList>
            <person name="Zhong Y."/>
            <person name="Liu S."/>
            <person name="Liu Y."/>
        </authorList>
    </citation>
    <scope>NUCLEOTIDE SEQUENCE</scope>
    <source>
        <strain evidence="1">ZJU_SS_LIU_2023</strain>
    </source>
</reference>